<organism evidence="2 3">
    <name type="scientific">Chaetomium globosum (strain ATCC 6205 / CBS 148.51 / DSM 1962 / NBRC 6347 / NRRL 1970)</name>
    <name type="common">Soil fungus</name>
    <dbReference type="NCBI Taxonomy" id="306901"/>
    <lineage>
        <taxon>Eukaryota</taxon>
        <taxon>Fungi</taxon>
        <taxon>Dikarya</taxon>
        <taxon>Ascomycota</taxon>
        <taxon>Pezizomycotina</taxon>
        <taxon>Sordariomycetes</taxon>
        <taxon>Sordariomycetidae</taxon>
        <taxon>Sordariales</taxon>
        <taxon>Chaetomiaceae</taxon>
        <taxon>Chaetomium</taxon>
    </lineage>
</organism>
<dbReference type="EMBL" id="CH408030">
    <property type="protein sequence ID" value="EAQ91667.1"/>
    <property type="molecule type" value="Genomic_DNA"/>
</dbReference>
<evidence type="ECO:0000313" key="3">
    <source>
        <dbReference type="Proteomes" id="UP000001056"/>
    </source>
</evidence>
<gene>
    <name evidence="2" type="ORF">CHGG_03602</name>
</gene>
<accession>Q2H852</accession>
<feature type="compositionally biased region" description="Polar residues" evidence="1">
    <location>
        <begin position="1"/>
        <end position="21"/>
    </location>
</feature>
<dbReference type="GO" id="GO:0019901">
    <property type="term" value="F:protein kinase binding"/>
    <property type="evidence" value="ECO:0007669"/>
    <property type="project" value="InterPro"/>
</dbReference>
<dbReference type="RefSeq" id="XP_001230118.1">
    <property type="nucleotide sequence ID" value="XM_001230117.1"/>
</dbReference>
<dbReference type="PANTHER" id="PTHR15615">
    <property type="match status" value="1"/>
</dbReference>
<dbReference type="VEuPathDB" id="FungiDB:CHGG_03602"/>
<dbReference type="GO" id="GO:0016538">
    <property type="term" value="F:cyclin-dependent protein serine/threonine kinase regulator activity"/>
    <property type="evidence" value="ECO:0007669"/>
    <property type="project" value="TreeGrafter"/>
</dbReference>
<feature type="region of interest" description="Disordered" evidence="1">
    <location>
        <begin position="124"/>
        <end position="165"/>
    </location>
</feature>
<dbReference type="AlphaFoldDB" id="Q2H852"/>
<dbReference type="Proteomes" id="UP000001056">
    <property type="component" value="Unassembled WGS sequence"/>
</dbReference>
<dbReference type="InParanoid" id="Q2H852"/>
<reference evidence="3" key="1">
    <citation type="journal article" date="2015" name="Genome Announc.">
        <title>Draft genome sequence of the cellulolytic fungus Chaetomium globosum.</title>
        <authorList>
            <person name="Cuomo C.A."/>
            <person name="Untereiner W.A."/>
            <person name="Ma L.-J."/>
            <person name="Grabherr M."/>
            <person name="Birren B.W."/>
        </authorList>
    </citation>
    <scope>NUCLEOTIDE SEQUENCE [LARGE SCALE GENOMIC DNA]</scope>
    <source>
        <strain evidence="3">ATCC 6205 / CBS 148.51 / DSM 1962 / NBRC 6347 / NRRL 1970</strain>
    </source>
</reference>
<dbReference type="Gene3D" id="1.10.472.10">
    <property type="entry name" value="Cyclin-like"/>
    <property type="match status" value="1"/>
</dbReference>
<protein>
    <recommendedName>
        <fullName evidence="4">Cyclin</fullName>
    </recommendedName>
</protein>
<name>Q2H852_CHAGB</name>
<dbReference type="CDD" id="cd20558">
    <property type="entry name" value="CYCLIN_ScPCL7-like"/>
    <property type="match status" value="1"/>
</dbReference>
<dbReference type="GeneID" id="4389652"/>
<dbReference type="OrthoDB" id="5304883at2759"/>
<dbReference type="Pfam" id="PF08613">
    <property type="entry name" value="Cyclin"/>
    <property type="match status" value="1"/>
</dbReference>
<feature type="compositionally biased region" description="Polar residues" evidence="1">
    <location>
        <begin position="141"/>
        <end position="160"/>
    </location>
</feature>
<dbReference type="OMA" id="CFLAGFE"/>
<dbReference type="InterPro" id="IPR013922">
    <property type="entry name" value="Cyclin_PHO80-like"/>
</dbReference>
<evidence type="ECO:0000313" key="2">
    <source>
        <dbReference type="EMBL" id="EAQ91667.1"/>
    </source>
</evidence>
<dbReference type="GO" id="GO:0005634">
    <property type="term" value="C:nucleus"/>
    <property type="evidence" value="ECO:0007669"/>
    <property type="project" value="TreeGrafter"/>
</dbReference>
<dbReference type="GO" id="GO:0000307">
    <property type="term" value="C:cyclin-dependent protein kinase holoenzyme complex"/>
    <property type="evidence" value="ECO:0007669"/>
    <property type="project" value="TreeGrafter"/>
</dbReference>
<evidence type="ECO:0000256" key="1">
    <source>
        <dbReference type="SAM" id="MobiDB-lite"/>
    </source>
</evidence>
<feature type="compositionally biased region" description="Low complexity" evidence="1">
    <location>
        <begin position="22"/>
        <end position="38"/>
    </location>
</feature>
<proteinExistence type="predicted"/>
<sequence>MAQEQFAEQSTSGRENGNGHESSPLHSPSPARAPSADPELQGHARPDHALSPATVDHGDETFKVSAEAALKLLSAGIEALVSMTGDIPPTPPPMSPTIPHMRGMDAEKINIVRSNSEKNLARLAQRSSAATSPMPGRSPLQHVQSASDAAETLTTTSQPQEVDGVRLRTTNPAPAAAPGHITCHLTTDAPAVQSPANAIPTTARTVHYLPPPISVTEYLSRVHNYCPLSAAVYLATSLYIHRLAVLERAIVVTKRNAHRLVLAGLRVAMKALEDTYYSHDVIARVGGISGKELGRLEISFCFLTSFDLAVDASMLKQHWELLQKGTECWSVLEEELRQQDRGFVSFVKAPPEGGAEAQA</sequence>
<feature type="region of interest" description="Disordered" evidence="1">
    <location>
        <begin position="1"/>
        <end position="55"/>
    </location>
</feature>
<dbReference type="STRING" id="306901.Q2H852"/>
<keyword evidence="3" id="KW-1185">Reference proteome</keyword>
<dbReference type="eggNOG" id="KOG1674">
    <property type="taxonomic scope" value="Eukaryota"/>
</dbReference>
<dbReference type="PANTHER" id="PTHR15615:SF32">
    <property type="entry name" value="PROTEIN KINASE COMPLEX COMPONENT, PUTATIVE (AFU_ORTHOLOGUE AFUA_2G07660)-RELATED"/>
    <property type="match status" value="1"/>
</dbReference>
<dbReference type="HOGENOM" id="CLU_052076_0_0_1"/>
<evidence type="ECO:0008006" key="4">
    <source>
        <dbReference type="Google" id="ProtNLM"/>
    </source>
</evidence>